<proteinExistence type="predicted"/>
<reference evidence="2 3" key="1">
    <citation type="submission" date="2019-02" db="EMBL/GenBank/DDBJ databases">
        <title>Deep-cultivation of Planctomycetes and their phenomic and genomic characterization uncovers novel biology.</title>
        <authorList>
            <person name="Wiegand S."/>
            <person name="Jogler M."/>
            <person name="Boedeker C."/>
            <person name="Pinto D."/>
            <person name="Vollmers J."/>
            <person name="Rivas-Marin E."/>
            <person name="Kohn T."/>
            <person name="Peeters S.H."/>
            <person name="Heuer A."/>
            <person name="Rast P."/>
            <person name="Oberbeckmann S."/>
            <person name="Bunk B."/>
            <person name="Jeske O."/>
            <person name="Meyerdierks A."/>
            <person name="Storesund J.E."/>
            <person name="Kallscheuer N."/>
            <person name="Luecker S."/>
            <person name="Lage O.M."/>
            <person name="Pohl T."/>
            <person name="Merkel B.J."/>
            <person name="Hornburger P."/>
            <person name="Mueller R.-W."/>
            <person name="Bruemmer F."/>
            <person name="Labrenz M."/>
            <person name="Spormann A.M."/>
            <person name="Op Den Camp H."/>
            <person name="Overmann J."/>
            <person name="Amann R."/>
            <person name="Jetten M.S.M."/>
            <person name="Mascher T."/>
            <person name="Medema M.H."/>
            <person name="Devos D.P."/>
            <person name="Kaster A.-K."/>
            <person name="Ovreas L."/>
            <person name="Rohde M."/>
            <person name="Galperin M.Y."/>
            <person name="Jogler C."/>
        </authorList>
    </citation>
    <scope>NUCLEOTIDE SEQUENCE [LARGE SCALE GENOMIC DNA]</scope>
    <source>
        <strain evidence="2 3">Pla144</strain>
    </source>
</reference>
<sequence length="1025" mass="113547">MIRSVRQNILPLVACLLLASLLTPVVGQVLPGQLTNTIPSQAYYQAIEDLYRGEYRDALRTLNREARGSVRLGVTERWIDSICYHAMWGEVLYQAGQPALALEQFDQACSMYLVDPKWLLQVRFNSDPRPDTSLARKVVPWGTSTRQFILGDVPEQMSIQMGDDYATQSQVAQQGGVLRQLQMWQIDVVEIVRATALAIRRRNEILGPLAAHDPISRDMVNKLSSGIAPPNHWSNAWADLLLGIAYAGQGNLDQANSLLQRSERLAGRLDHPLTCVALLEQGRLAMEAGKTDLADQLLAEASYSAFYYEDAGVIDEAFRLASQNRLASHNPVPIPALDNAAAWARRERFAHIFARLSFARAEEWMNAGNWRQAASVLQTGQSQLGDARTGLLGNWSQYLEARVLAELGKPTAISVLESALANQIGMSNRTLQLQLTDRWFDQQQLRASSANEVYNQLLSDPQKADWALRPLETMALMKTPLDGSFDRWLVALQERKDRHGALEVTDLAKRRRYYNSLMLGGRLAALRETLETPTITLTPAERTLRDDLLLRYPDYRDIHLKGKQIQSQLRAEWKPEMSKDDQQELGKLWKKWSDNLAEREGMLGRTSLTRVSSQYGFPQFVTAEQLQGLLQPGQAVVVFHETGGGLLGFLITDRASTSWNCGPNGAIARLLSQFLRDLGSNDRNSPLDEKQLESTAWLESGQALFHALFDGSSIDPDSMEELVVVPDGLVWYVPLHALPINLEGKVVPLTSLSRVRVVPTMGLAYGHAQPWRRVQHSSIVGDELVPGDKEETKAEVLEPLKTAMPNLIKLPDPSPVASPVLASLLEGLVVLDEFDIERTEPLAWSPIPNAREGHDGELAAWLALPIMGPQRLIFPGAHTIAENGGKTSRRRASQDMPGSELFLASCGLMSTGAQTILLSRWRVGGQSTLEIVREFVQELHRTSAADAWQRCIEVAKELQLEPALEPRVSSAVGDDPPTASFPFFWAGYILVDSGEPPTPAPIESAKADSPPAKPAPPKAIENDDK</sequence>
<protein>
    <submittedName>
        <fullName evidence="2">CHAT domain protein</fullName>
    </submittedName>
</protein>
<evidence type="ECO:0000313" key="3">
    <source>
        <dbReference type="Proteomes" id="UP000318437"/>
    </source>
</evidence>
<name>A0A5C6CWU8_9BACT</name>
<dbReference type="RefSeq" id="WP_197530300.1">
    <property type="nucleotide sequence ID" value="NZ_SJPS01000001.1"/>
</dbReference>
<accession>A0A5C6CWU8</accession>
<feature type="region of interest" description="Disordered" evidence="1">
    <location>
        <begin position="996"/>
        <end position="1025"/>
    </location>
</feature>
<dbReference type="Proteomes" id="UP000318437">
    <property type="component" value="Unassembled WGS sequence"/>
</dbReference>
<dbReference type="InterPro" id="IPR011990">
    <property type="entry name" value="TPR-like_helical_dom_sf"/>
</dbReference>
<evidence type="ECO:0000256" key="1">
    <source>
        <dbReference type="SAM" id="MobiDB-lite"/>
    </source>
</evidence>
<dbReference type="AlphaFoldDB" id="A0A5C6CWU8"/>
<keyword evidence="3" id="KW-1185">Reference proteome</keyword>
<evidence type="ECO:0000313" key="2">
    <source>
        <dbReference type="EMBL" id="TWU29443.1"/>
    </source>
</evidence>
<gene>
    <name evidence="2" type="ORF">Pla144_02210</name>
</gene>
<organism evidence="2 3">
    <name type="scientific">Bythopirellula polymerisocia</name>
    <dbReference type="NCBI Taxonomy" id="2528003"/>
    <lineage>
        <taxon>Bacteria</taxon>
        <taxon>Pseudomonadati</taxon>
        <taxon>Planctomycetota</taxon>
        <taxon>Planctomycetia</taxon>
        <taxon>Pirellulales</taxon>
        <taxon>Lacipirellulaceae</taxon>
        <taxon>Bythopirellula</taxon>
    </lineage>
</organism>
<dbReference type="SUPFAM" id="SSF48452">
    <property type="entry name" value="TPR-like"/>
    <property type="match status" value="1"/>
</dbReference>
<comment type="caution">
    <text evidence="2">The sequence shown here is derived from an EMBL/GenBank/DDBJ whole genome shotgun (WGS) entry which is preliminary data.</text>
</comment>
<dbReference type="EMBL" id="SJPS01000001">
    <property type="protein sequence ID" value="TWU29443.1"/>
    <property type="molecule type" value="Genomic_DNA"/>
</dbReference>